<evidence type="ECO:0000256" key="7">
    <source>
        <dbReference type="ARBA" id="ARBA00023049"/>
    </source>
</evidence>
<keyword evidence="3" id="KW-0645">Protease</keyword>
<reference evidence="12" key="1">
    <citation type="journal article" date="2019" name="Int. J. Syst. Evol. Microbiol.">
        <title>The Global Catalogue of Microorganisms (GCM) 10K type strain sequencing project: providing services to taxonomists for standard genome sequencing and annotation.</title>
        <authorList>
            <consortium name="The Broad Institute Genomics Platform"/>
            <consortium name="The Broad Institute Genome Sequencing Center for Infectious Disease"/>
            <person name="Wu L."/>
            <person name="Ma J."/>
        </authorList>
    </citation>
    <scope>NUCLEOTIDE SEQUENCE [LARGE SCALE GENOMIC DNA]</scope>
    <source>
        <strain evidence="12">CCUG 61707</strain>
    </source>
</reference>
<dbReference type="RefSeq" id="WP_380820672.1">
    <property type="nucleotide sequence ID" value="NZ_JBHTJN010000011.1"/>
</dbReference>
<dbReference type="InterPro" id="IPR050570">
    <property type="entry name" value="Cell_wall_metabolism_enzyme"/>
</dbReference>
<keyword evidence="6" id="KW-0862">Zinc</keyword>
<keyword evidence="8" id="KW-0812">Transmembrane</keyword>
<dbReference type="NCBIfam" id="NF008652">
    <property type="entry name" value="PRK11649.1"/>
    <property type="match status" value="1"/>
</dbReference>
<evidence type="ECO:0000259" key="9">
    <source>
        <dbReference type="Pfam" id="PF01551"/>
    </source>
</evidence>
<comment type="caution">
    <text evidence="11">The sequence shown here is derived from an EMBL/GenBank/DDBJ whole genome shotgun (WGS) entry which is preliminary data.</text>
</comment>
<dbReference type="Proteomes" id="UP001596996">
    <property type="component" value="Unassembled WGS sequence"/>
</dbReference>
<sequence length="476" mass="53786">MQRRWLLARDIRKKKSRIKLIVFFLVSLLLVVGIFLALSIVTEDKQNVVKINGIEYQSTSAESIKDALSPVKFAENDATSYDDELQAHDDEVEQVNLDDDSLSQLPEEAQNALENLLDVADQAIRIKEQFSHTVVRGDTLKDVLELSGLEDDTAQKLTALYPELKKLEPGQQFYWILGKNNELEYLNWLVSQREERIYELEQGNNYTRRILEKKSIWKTEVLKGKIEGSLNKSLKALGLNSKQISQLATALQWQINTKKLKAGDKFALLVSREYLDNKLTGQGNVAAIHIISSGKSYYAIQASNGRYYNNQGQTLGKGFSRYPMRRQARVSSPFNPNRRHPVTGRVRPHNGVDFAMSIGTPIIAPADGTVEKVAYQARGAGRYIVIRHGREYQTVYMHLSKPLVKAGQAVKRGERIALSGNTGMSTGPHLHYEFHIRGRPVNPLTVKLPGVSSEMSTKERKQFLLRAKKAENQLKL</sequence>
<evidence type="ECO:0000256" key="4">
    <source>
        <dbReference type="ARBA" id="ARBA00022723"/>
    </source>
</evidence>
<keyword evidence="8" id="KW-1133">Transmembrane helix</keyword>
<evidence type="ECO:0000256" key="8">
    <source>
        <dbReference type="SAM" id="Phobius"/>
    </source>
</evidence>
<comment type="cofactor">
    <cofactor evidence="1">
        <name>Zn(2+)</name>
        <dbReference type="ChEBI" id="CHEBI:29105"/>
    </cofactor>
</comment>
<dbReference type="Gene3D" id="3.10.450.350">
    <property type="match status" value="2"/>
</dbReference>
<keyword evidence="7" id="KW-0482">Metalloprotease</keyword>
<dbReference type="Pfam" id="PF19425">
    <property type="entry name" value="Csd3_N2"/>
    <property type="match status" value="1"/>
</dbReference>
<protein>
    <submittedName>
        <fullName evidence="11">Murein DD-endopeptidase MepM</fullName>
        <ecNumber evidence="11">3.4.24.-</ecNumber>
    </submittedName>
</protein>
<feature type="domain" description="M23ase beta-sheet core" evidence="9">
    <location>
        <begin position="348"/>
        <end position="443"/>
    </location>
</feature>
<feature type="transmembrane region" description="Helical" evidence="8">
    <location>
        <begin position="20"/>
        <end position="41"/>
    </location>
</feature>
<dbReference type="EMBL" id="JBHTJN010000011">
    <property type="protein sequence ID" value="MFD0966435.1"/>
    <property type="molecule type" value="Genomic_DNA"/>
</dbReference>
<dbReference type="Gene3D" id="2.70.70.10">
    <property type="entry name" value="Glucose Permease (Domain IIA)"/>
    <property type="match status" value="1"/>
</dbReference>
<dbReference type="Pfam" id="PF01551">
    <property type="entry name" value="Peptidase_M23"/>
    <property type="match status" value="1"/>
</dbReference>
<proteinExistence type="predicted"/>
<dbReference type="CDD" id="cd12797">
    <property type="entry name" value="M23_peptidase"/>
    <property type="match status" value="1"/>
</dbReference>
<evidence type="ECO:0000256" key="3">
    <source>
        <dbReference type="ARBA" id="ARBA00022670"/>
    </source>
</evidence>
<keyword evidence="12" id="KW-1185">Reference proteome</keyword>
<gene>
    <name evidence="11" type="primary">mepM</name>
    <name evidence="11" type="ORF">ACFQ02_06200</name>
</gene>
<dbReference type="PANTHER" id="PTHR21666:SF292">
    <property type="entry name" value="MUREIN DD-ENDOPEPTIDASE MEPM"/>
    <property type="match status" value="1"/>
</dbReference>
<name>A0ABW3I9Y9_9PAST</name>
<dbReference type="InterPro" id="IPR045834">
    <property type="entry name" value="Csd3_N2"/>
</dbReference>
<keyword evidence="8" id="KW-0472">Membrane</keyword>
<dbReference type="PANTHER" id="PTHR21666">
    <property type="entry name" value="PEPTIDASE-RELATED"/>
    <property type="match status" value="1"/>
</dbReference>
<dbReference type="InterPro" id="IPR011055">
    <property type="entry name" value="Dup_hybrid_motif"/>
</dbReference>
<evidence type="ECO:0000313" key="11">
    <source>
        <dbReference type="EMBL" id="MFD0966435.1"/>
    </source>
</evidence>
<accession>A0ABW3I9Y9</accession>
<feature type="domain" description="Csd3-like second N-terminal" evidence="10">
    <location>
        <begin position="215"/>
        <end position="336"/>
    </location>
</feature>
<dbReference type="InterPro" id="IPR016047">
    <property type="entry name" value="M23ase_b-sheet_dom"/>
</dbReference>
<dbReference type="SUPFAM" id="SSF51261">
    <property type="entry name" value="Duplicated hybrid motif"/>
    <property type="match status" value="1"/>
</dbReference>
<evidence type="ECO:0000313" key="12">
    <source>
        <dbReference type="Proteomes" id="UP001596996"/>
    </source>
</evidence>
<organism evidence="11 12">
    <name type="scientific">Seminibacterium arietis</name>
    <dbReference type="NCBI Taxonomy" id="1173502"/>
    <lineage>
        <taxon>Bacteria</taxon>
        <taxon>Pseudomonadati</taxon>
        <taxon>Pseudomonadota</taxon>
        <taxon>Gammaproteobacteria</taxon>
        <taxon>Pasteurellales</taxon>
        <taxon>Pasteurellaceae</taxon>
        <taxon>Seminibacterium</taxon>
    </lineage>
</organism>
<dbReference type="GO" id="GO:0016787">
    <property type="term" value="F:hydrolase activity"/>
    <property type="evidence" value="ECO:0007669"/>
    <property type="project" value="UniProtKB-KW"/>
</dbReference>
<evidence type="ECO:0000256" key="6">
    <source>
        <dbReference type="ARBA" id="ARBA00022833"/>
    </source>
</evidence>
<dbReference type="EC" id="3.4.24.-" evidence="11"/>
<evidence type="ECO:0000256" key="2">
    <source>
        <dbReference type="ARBA" id="ARBA00004196"/>
    </source>
</evidence>
<keyword evidence="4" id="KW-0479">Metal-binding</keyword>
<evidence type="ECO:0000259" key="10">
    <source>
        <dbReference type="Pfam" id="PF19425"/>
    </source>
</evidence>
<comment type="subcellular location">
    <subcellularLocation>
        <location evidence="2">Cell envelope</location>
    </subcellularLocation>
</comment>
<keyword evidence="5 11" id="KW-0378">Hydrolase</keyword>
<evidence type="ECO:0000256" key="1">
    <source>
        <dbReference type="ARBA" id="ARBA00001947"/>
    </source>
</evidence>
<evidence type="ECO:0000256" key="5">
    <source>
        <dbReference type="ARBA" id="ARBA00022801"/>
    </source>
</evidence>